<dbReference type="AlphaFoldDB" id="A0A1Y3AWA8"/>
<feature type="compositionally biased region" description="Basic residues" evidence="1">
    <location>
        <begin position="111"/>
        <end position="121"/>
    </location>
</feature>
<evidence type="ECO:0000313" key="2">
    <source>
        <dbReference type="EMBL" id="OTF71923.1"/>
    </source>
</evidence>
<dbReference type="Proteomes" id="UP000194236">
    <property type="component" value="Unassembled WGS sequence"/>
</dbReference>
<gene>
    <name evidence="2" type="ORF">BLA29_007972</name>
</gene>
<dbReference type="EMBL" id="MUJZ01058658">
    <property type="protein sequence ID" value="OTF71923.1"/>
    <property type="molecule type" value="Genomic_DNA"/>
</dbReference>
<feature type="compositionally biased region" description="Low complexity" evidence="1">
    <location>
        <begin position="267"/>
        <end position="281"/>
    </location>
</feature>
<evidence type="ECO:0000256" key="1">
    <source>
        <dbReference type="SAM" id="MobiDB-lite"/>
    </source>
</evidence>
<sequence length="340" mass="39097">MSQTSNGQQSYVEPVPKIFSTHDYGDEIKLEDIQQPNEGLVCLKSPAAIDGRDLAVEDYENELFEITAAAAESATESRRSSITLWSWIWNRLTFSKTKHKRSSSSGSGSNKHNKKSKLKRKYSIQELHSESDVMTAMLAEPIKCPGCAYRLRRLRQRQRMKQIRQQKSFELIPQPQSTNIRNHPIITAAASKLIDRSSFDDMSTIEQSKINYHIREMESITDDQTHESDSSIYTIVIKLQDPKDFHSQNHRTGDTIKMLHRTHRSKCSSTSSSTIRQESISMIPMDNNDRQKQFDDNECQVYVDDEYYDSGNDDNLNGDDYFDDEYNGDNDTIINVNNDD</sequence>
<reference evidence="2 3" key="1">
    <citation type="submission" date="2017-03" db="EMBL/GenBank/DDBJ databases">
        <title>Genome Survey of Euroglyphus maynei.</title>
        <authorList>
            <person name="Arlian L.G."/>
            <person name="Morgan M.S."/>
            <person name="Rider S.D."/>
        </authorList>
    </citation>
    <scope>NUCLEOTIDE SEQUENCE [LARGE SCALE GENOMIC DNA]</scope>
    <source>
        <strain evidence="2">Arlian Lab</strain>
        <tissue evidence="2">Whole body</tissue>
    </source>
</reference>
<feature type="region of interest" description="Disordered" evidence="1">
    <location>
        <begin position="98"/>
        <end position="121"/>
    </location>
</feature>
<feature type="non-terminal residue" evidence="2">
    <location>
        <position position="340"/>
    </location>
</feature>
<comment type="caution">
    <text evidence="2">The sequence shown here is derived from an EMBL/GenBank/DDBJ whole genome shotgun (WGS) entry which is preliminary data.</text>
</comment>
<protein>
    <submittedName>
        <fullName evidence="2">Uncharacterized protein</fullName>
    </submittedName>
</protein>
<accession>A0A1Y3AWA8</accession>
<feature type="region of interest" description="Disordered" evidence="1">
    <location>
        <begin position="262"/>
        <end position="293"/>
    </location>
</feature>
<proteinExistence type="predicted"/>
<organism evidence="2 3">
    <name type="scientific">Euroglyphus maynei</name>
    <name type="common">Mayne's house dust mite</name>
    <dbReference type="NCBI Taxonomy" id="6958"/>
    <lineage>
        <taxon>Eukaryota</taxon>
        <taxon>Metazoa</taxon>
        <taxon>Ecdysozoa</taxon>
        <taxon>Arthropoda</taxon>
        <taxon>Chelicerata</taxon>
        <taxon>Arachnida</taxon>
        <taxon>Acari</taxon>
        <taxon>Acariformes</taxon>
        <taxon>Sarcoptiformes</taxon>
        <taxon>Astigmata</taxon>
        <taxon>Psoroptidia</taxon>
        <taxon>Analgoidea</taxon>
        <taxon>Pyroglyphidae</taxon>
        <taxon>Pyroglyphinae</taxon>
        <taxon>Euroglyphus</taxon>
    </lineage>
</organism>
<keyword evidence="3" id="KW-1185">Reference proteome</keyword>
<evidence type="ECO:0000313" key="3">
    <source>
        <dbReference type="Proteomes" id="UP000194236"/>
    </source>
</evidence>
<name>A0A1Y3AWA8_EURMA</name>